<dbReference type="InterPro" id="IPR050491">
    <property type="entry name" value="AmpC-like"/>
</dbReference>
<dbReference type="OrthoDB" id="9804448at2"/>
<accession>A0A6I4UPN6</accession>
<dbReference type="Pfam" id="PF00144">
    <property type="entry name" value="Beta-lactamase"/>
    <property type="match status" value="1"/>
</dbReference>
<dbReference type="PANTHER" id="PTHR46825">
    <property type="entry name" value="D-ALANYL-D-ALANINE-CARBOXYPEPTIDASE/ENDOPEPTIDASE AMPH"/>
    <property type="match status" value="1"/>
</dbReference>
<proteinExistence type="predicted"/>
<keyword evidence="4" id="KW-1185">Reference proteome</keyword>
<evidence type="ECO:0000259" key="2">
    <source>
        <dbReference type="Pfam" id="PF00144"/>
    </source>
</evidence>
<organism evidence="3 4">
    <name type="scientific">Croceibacterium soli</name>
    <dbReference type="NCBI Taxonomy" id="1739690"/>
    <lineage>
        <taxon>Bacteria</taxon>
        <taxon>Pseudomonadati</taxon>
        <taxon>Pseudomonadota</taxon>
        <taxon>Alphaproteobacteria</taxon>
        <taxon>Sphingomonadales</taxon>
        <taxon>Erythrobacteraceae</taxon>
        <taxon>Croceibacterium</taxon>
    </lineage>
</organism>
<dbReference type="Proteomes" id="UP000469159">
    <property type="component" value="Unassembled WGS sequence"/>
</dbReference>
<evidence type="ECO:0000256" key="1">
    <source>
        <dbReference type="SAM" id="MobiDB-lite"/>
    </source>
</evidence>
<dbReference type="GO" id="GO:0016787">
    <property type="term" value="F:hydrolase activity"/>
    <property type="evidence" value="ECO:0007669"/>
    <property type="project" value="UniProtKB-KW"/>
</dbReference>
<evidence type="ECO:0000313" key="3">
    <source>
        <dbReference type="EMBL" id="MXP40752.1"/>
    </source>
</evidence>
<feature type="domain" description="Beta-lactamase-related" evidence="2">
    <location>
        <begin position="1"/>
        <end position="128"/>
    </location>
</feature>
<dbReference type="EMBL" id="WTYK01000002">
    <property type="protein sequence ID" value="MXP40752.1"/>
    <property type="molecule type" value="Genomic_DNA"/>
</dbReference>
<keyword evidence="3" id="KW-0378">Hydrolase</keyword>
<feature type="region of interest" description="Disordered" evidence="1">
    <location>
        <begin position="127"/>
        <end position="151"/>
    </location>
</feature>
<dbReference type="Gene3D" id="3.40.710.10">
    <property type="entry name" value="DD-peptidase/beta-lactamase superfamily"/>
    <property type="match status" value="1"/>
</dbReference>
<evidence type="ECO:0000313" key="4">
    <source>
        <dbReference type="Proteomes" id="UP000469159"/>
    </source>
</evidence>
<sequence>MFTAASVVLAAEQGRLALDGDVRRWLPELPDYGHRITLRQMLHHTSGLRDYYGLMGLSGRSYRGYYPARELLALVARQSALNFEPGSRHEYSNTNYLLLAEVVRRATGRSLAAFAAEHIFRPLGMHDTPPLQGSVRGQTPAPAPRVTRDGS</sequence>
<name>A0A6I4UPN6_9SPHN</name>
<dbReference type="RefSeq" id="WP_160745619.1">
    <property type="nucleotide sequence ID" value="NZ_WTYK01000002.1"/>
</dbReference>
<dbReference type="PANTHER" id="PTHR46825:SF9">
    <property type="entry name" value="BETA-LACTAMASE-RELATED DOMAIN-CONTAINING PROTEIN"/>
    <property type="match status" value="1"/>
</dbReference>
<comment type="caution">
    <text evidence="3">The sequence shown here is derived from an EMBL/GenBank/DDBJ whole genome shotgun (WGS) entry which is preliminary data.</text>
</comment>
<dbReference type="InterPro" id="IPR012338">
    <property type="entry name" value="Beta-lactam/transpept-like"/>
</dbReference>
<protein>
    <submittedName>
        <fullName evidence="3">Serine hydrolase</fullName>
    </submittedName>
</protein>
<reference evidence="3 4" key="1">
    <citation type="submission" date="2019-12" db="EMBL/GenBank/DDBJ databases">
        <title>Genomic-based taxomic classification of the family Erythrobacteraceae.</title>
        <authorList>
            <person name="Xu L."/>
        </authorList>
    </citation>
    <scope>NUCLEOTIDE SEQUENCE [LARGE SCALE GENOMIC DNA]</scope>
    <source>
        <strain evidence="3 4">MCCC 1K02066</strain>
    </source>
</reference>
<dbReference type="AlphaFoldDB" id="A0A6I4UPN6"/>
<dbReference type="SUPFAM" id="SSF56601">
    <property type="entry name" value="beta-lactamase/transpeptidase-like"/>
    <property type="match status" value="1"/>
</dbReference>
<gene>
    <name evidence="3" type="ORF">GRI75_03705</name>
</gene>
<dbReference type="InterPro" id="IPR001466">
    <property type="entry name" value="Beta-lactam-related"/>
</dbReference>